<protein>
    <submittedName>
        <fullName evidence="2">Uncharacterized protein</fullName>
    </submittedName>
</protein>
<evidence type="ECO:0000256" key="1">
    <source>
        <dbReference type="SAM" id="MobiDB-lite"/>
    </source>
</evidence>
<proteinExistence type="predicted"/>
<comment type="caution">
    <text evidence="2">The sequence shown here is derived from an EMBL/GenBank/DDBJ whole genome shotgun (WGS) entry which is preliminary data.</text>
</comment>
<dbReference type="RefSeq" id="WP_386432277.1">
    <property type="nucleotide sequence ID" value="NZ_JBHSBB010000014.1"/>
</dbReference>
<dbReference type="Proteomes" id="UP001595765">
    <property type="component" value="Unassembled WGS sequence"/>
</dbReference>
<keyword evidence="3" id="KW-1185">Reference proteome</keyword>
<sequence>MTQGPESAPPADLLSDEDRHSPGLARPKPRPWVWGLGGAVLASAVWGAALQGVGYGRTALPDLHGFHIRGTLCTPSIMEPLTDNVTSGRIAAEEPEIREGPALDHIACSFASSLPTGDGWATAYAVSVTVDLHKKTDPRAEFEATYDPRASAAASKEIGDTVFYPDANSVTRPYPGLGDLAYADDGRTHESLSVLFGGAVISVTVDAINTWTAPGRMPTDADGSPERPYLVDSSSIRPFLAPTVRHLMGVLSEPVDGSQD</sequence>
<name>A0ABV8HQQ6_9ACTN</name>
<organism evidence="2 3">
    <name type="scientific">Streptomyces polygonati</name>
    <dbReference type="NCBI Taxonomy" id="1617087"/>
    <lineage>
        <taxon>Bacteria</taxon>
        <taxon>Bacillati</taxon>
        <taxon>Actinomycetota</taxon>
        <taxon>Actinomycetes</taxon>
        <taxon>Kitasatosporales</taxon>
        <taxon>Streptomycetaceae</taxon>
        <taxon>Streptomyces</taxon>
    </lineage>
</organism>
<gene>
    <name evidence="2" type="ORF">ACFO3J_23070</name>
</gene>
<accession>A0ABV8HQQ6</accession>
<evidence type="ECO:0000313" key="2">
    <source>
        <dbReference type="EMBL" id="MFC4034335.1"/>
    </source>
</evidence>
<dbReference type="EMBL" id="JBHSBB010000014">
    <property type="protein sequence ID" value="MFC4034335.1"/>
    <property type="molecule type" value="Genomic_DNA"/>
</dbReference>
<feature type="region of interest" description="Disordered" evidence="1">
    <location>
        <begin position="1"/>
        <end position="28"/>
    </location>
</feature>
<reference evidence="3" key="1">
    <citation type="journal article" date="2019" name="Int. J. Syst. Evol. Microbiol.">
        <title>The Global Catalogue of Microorganisms (GCM) 10K type strain sequencing project: providing services to taxonomists for standard genome sequencing and annotation.</title>
        <authorList>
            <consortium name="The Broad Institute Genomics Platform"/>
            <consortium name="The Broad Institute Genome Sequencing Center for Infectious Disease"/>
            <person name="Wu L."/>
            <person name="Ma J."/>
        </authorList>
    </citation>
    <scope>NUCLEOTIDE SEQUENCE [LARGE SCALE GENOMIC DNA]</scope>
    <source>
        <strain evidence="3">CGMCC 4.7237</strain>
    </source>
</reference>
<evidence type="ECO:0000313" key="3">
    <source>
        <dbReference type="Proteomes" id="UP001595765"/>
    </source>
</evidence>